<dbReference type="OrthoDB" id="2156052at2759"/>
<gene>
    <name evidence="2" type="ORF">AJ78_03129</name>
</gene>
<evidence type="ECO:0008006" key="4">
    <source>
        <dbReference type="Google" id="ProtNLM"/>
    </source>
</evidence>
<proteinExistence type="predicted"/>
<keyword evidence="3" id="KW-1185">Reference proteome</keyword>
<feature type="compositionally biased region" description="Low complexity" evidence="1">
    <location>
        <begin position="35"/>
        <end position="52"/>
    </location>
</feature>
<evidence type="ECO:0000313" key="3">
    <source>
        <dbReference type="Proteomes" id="UP000182235"/>
    </source>
</evidence>
<comment type="caution">
    <text evidence="2">The sequence shown here is derived from an EMBL/GenBank/DDBJ whole genome shotgun (WGS) entry which is preliminary data.</text>
</comment>
<reference evidence="2 3" key="1">
    <citation type="submission" date="2015-07" db="EMBL/GenBank/DDBJ databases">
        <title>Emmonsia species relationships and genome sequence.</title>
        <authorList>
            <consortium name="The Broad Institute Genomics Platform"/>
            <person name="Cuomo C.A."/>
            <person name="Munoz J.F."/>
            <person name="Imamovic A."/>
            <person name="Priest M.E."/>
            <person name="Young S."/>
            <person name="Clay O.K."/>
            <person name="McEwen J.G."/>
        </authorList>
    </citation>
    <scope>NUCLEOTIDE SEQUENCE [LARGE SCALE GENOMIC DNA]</scope>
    <source>
        <strain evidence="2 3">UAMH 9510</strain>
    </source>
</reference>
<organism evidence="2 3">
    <name type="scientific">Emergomyces pasteurianus Ep9510</name>
    <dbReference type="NCBI Taxonomy" id="1447872"/>
    <lineage>
        <taxon>Eukaryota</taxon>
        <taxon>Fungi</taxon>
        <taxon>Dikarya</taxon>
        <taxon>Ascomycota</taxon>
        <taxon>Pezizomycotina</taxon>
        <taxon>Eurotiomycetes</taxon>
        <taxon>Eurotiomycetidae</taxon>
        <taxon>Onygenales</taxon>
        <taxon>Ajellomycetaceae</taxon>
        <taxon>Emergomyces</taxon>
    </lineage>
</organism>
<name>A0A1J9PJN7_9EURO</name>
<dbReference type="AlphaFoldDB" id="A0A1J9PJN7"/>
<evidence type="ECO:0000256" key="1">
    <source>
        <dbReference type="SAM" id="MobiDB-lite"/>
    </source>
</evidence>
<protein>
    <recommendedName>
        <fullName evidence="4">Protein kinase domain-containing protein</fullName>
    </recommendedName>
</protein>
<dbReference type="VEuPathDB" id="FungiDB:AJ78_03129"/>
<evidence type="ECO:0000313" key="2">
    <source>
        <dbReference type="EMBL" id="OJD16704.1"/>
    </source>
</evidence>
<dbReference type="STRING" id="1447872.A0A1J9PJN7"/>
<feature type="region of interest" description="Disordered" evidence="1">
    <location>
        <begin position="1"/>
        <end position="55"/>
    </location>
</feature>
<accession>A0A1J9PJN7</accession>
<dbReference type="EMBL" id="LGRN01000095">
    <property type="protein sequence ID" value="OJD16704.1"/>
    <property type="molecule type" value="Genomic_DNA"/>
</dbReference>
<sequence length="190" mass="21494">MDTLPLSDHTDSFNSDSNQAARGRKRGISQVMFFSSSQRSSARPAGPRPSSGQSQHTACYCTQRCLLSLQQRSELDHQCSNFSLHQRGQNDDRHCINARKFVQMLNEQLDSDLDHNCTPFGTCESTIDLKLFLYLHGAGDICYMLLMGWAGESIDNVKDKEVLSHEISRSKKKIRMLGVVHKDLWSVNML</sequence>
<dbReference type="Proteomes" id="UP000182235">
    <property type="component" value="Unassembled WGS sequence"/>
</dbReference>